<dbReference type="EMBL" id="JYDP01008944">
    <property type="protein sequence ID" value="KRY63123.1"/>
    <property type="molecule type" value="Genomic_DNA"/>
</dbReference>
<accession>A0A0V1DQ58</accession>
<comment type="caution">
    <text evidence="1">The sequence shown here is derived from an EMBL/GenBank/DDBJ whole genome shotgun (WGS) entry which is preliminary data.</text>
</comment>
<name>A0A0V1DQ58_9BILA</name>
<protein>
    <submittedName>
        <fullName evidence="1">Uncharacterized protein</fullName>
    </submittedName>
</protein>
<dbReference type="AlphaFoldDB" id="A0A0V1DQ58"/>
<gene>
    <name evidence="1" type="ORF">T11_12234</name>
</gene>
<reference evidence="1 2" key="1">
    <citation type="submission" date="2015-01" db="EMBL/GenBank/DDBJ databases">
        <title>Evolution of Trichinella species and genotypes.</title>
        <authorList>
            <person name="Korhonen P.K."/>
            <person name="Edoardo P."/>
            <person name="Giuseppe L.R."/>
            <person name="Gasser R.B."/>
        </authorList>
    </citation>
    <scope>NUCLEOTIDE SEQUENCE [LARGE SCALE GENOMIC DNA]</scope>
    <source>
        <strain evidence="1">ISS1029</strain>
    </source>
</reference>
<dbReference type="Proteomes" id="UP000055024">
    <property type="component" value="Unassembled WGS sequence"/>
</dbReference>
<organism evidence="1 2">
    <name type="scientific">Trichinella zimbabwensis</name>
    <dbReference type="NCBI Taxonomy" id="268475"/>
    <lineage>
        <taxon>Eukaryota</taxon>
        <taxon>Metazoa</taxon>
        <taxon>Ecdysozoa</taxon>
        <taxon>Nematoda</taxon>
        <taxon>Enoplea</taxon>
        <taxon>Dorylaimia</taxon>
        <taxon>Trichinellida</taxon>
        <taxon>Trichinellidae</taxon>
        <taxon>Trichinella</taxon>
    </lineage>
</organism>
<evidence type="ECO:0000313" key="1">
    <source>
        <dbReference type="EMBL" id="KRY63123.1"/>
    </source>
</evidence>
<proteinExistence type="predicted"/>
<sequence length="40" mass="4484">MRCLLHSKFEAAFSAFLLNAVHRFSSRPVQSALHGLVARD</sequence>
<evidence type="ECO:0000313" key="2">
    <source>
        <dbReference type="Proteomes" id="UP000055024"/>
    </source>
</evidence>
<keyword evidence="2" id="KW-1185">Reference proteome</keyword>